<dbReference type="Gene3D" id="2.10.25.10">
    <property type="entry name" value="Laminin"/>
    <property type="match status" value="2"/>
</dbReference>
<keyword evidence="5 17" id="KW-0812">Transmembrane</keyword>
<dbReference type="InterPro" id="IPR000152">
    <property type="entry name" value="EGF-type_Asp/Asn_hydroxyl_site"/>
</dbReference>
<feature type="transmembrane region" description="Helical" evidence="17">
    <location>
        <begin position="543"/>
        <end position="564"/>
    </location>
</feature>
<dbReference type="InterPro" id="IPR001881">
    <property type="entry name" value="EGF-like_Ca-bd_dom"/>
</dbReference>
<dbReference type="InterPro" id="IPR018097">
    <property type="entry name" value="EGF_Ca-bd_CS"/>
</dbReference>
<dbReference type="PANTHER" id="PTHR12011">
    <property type="entry name" value="ADHESION G-PROTEIN COUPLED RECEPTOR"/>
    <property type="match status" value="1"/>
</dbReference>
<dbReference type="PROSITE" id="PS50026">
    <property type="entry name" value="EGF_3"/>
    <property type="match status" value="1"/>
</dbReference>
<dbReference type="PRINTS" id="PR00249">
    <property type="entry name" value="GPCRSECRETIN"/>
</dbReference>
<evidence type="ECO:0000256" key="2">
    <source>
        <dbReference type="ARBA" id="ARBA00007343"/>
    </source>
</evidence>
<dbReference type="Pfam" id="PF07645">
    <property type="entry name" value="EGF_CA"/>
    <property type="match status" value="1"/>
</dbReference>
<keyword evidence="9 17" id="KW-1133">Transmembrane helix</keyword>
<keyword evidence="10" id="KW-0297">G-protein coupled receptor</keyword>
<dbReference type="GO" id="GO:0007189">
    <property type="term" value="P:adenylate cyclase-activating G protein-coupled receptor signaling pathway"/>
    <property type="evidence" value="ECO:0007669"/>
    <property type="project" value="TreeGrafter"/>
</dbReference>
<dbReference type="Pfam" id="PF23283">
    <property type="entry name" value="D8C_UMOD"/>
    <property type="match status" value="1"/>
</dbReference>
<protein>
    <submittedName>
        <fullName evidence="21">EGF-like module-containing mucin-like hormone receptor-like 3-like</fullName>
    </submittedName>
</protein>
<evidence type="ECO:0000256" key="16">
    <source>
        <dbReference type="PROSITE-ProRule" id="PRU00076"/>
    </source>
</evidence>
<dbReference type="Pfam" id="PF00002">
    <property type="entry name" value="7tm_2"/>
    <property type="match status" value="1"/>
</dbReference>
<dbReference type="Gene3D" id="2.60.220.50">
    <property type="match status" value="1"/>
</dbReference>
<dbReference type="PRINTS" id="PR01128">
    <property type="entry name" value="EMR1HORMONER"/>
</dbReference>
<dbReference type="Gene3D" id="1.20.1070.10">
    <property type="entry name" value="Rhodopsin 7-helix transmembrane proteins"/>
    <property type="match status" value="1"/>
</dbReference>
<evidence type="ECO:0000256" key="17">
    <source>
        <dbReference type="SAM" id="Phobius"/>
    </source>
</evidence>
<feature type="transmembrane region" description="Helical" evidence="17">
    <location>
        <begin position="625"/>
        <end position="647"/>
    </location>
</feature>
<dbReference type="EMBL" id="JARO02003882">
    <property type="protein sequence ID" value="KPP69590.1"/>
    <property type="molecule type" value="Genomic_DNA"/>
</dbReference>
<keyword evidence="13 21" id="KW-0675">Receptor</keyword>
<evidence type="ECO:0000259" key="20">
    <source>
        <dbReference type="PROSITE" id="PS50261"/>
    </source>
</evidence>
<dbReference type="PANTHER" id="PTHR12011:SF469">
    <property type="entry name" value="ADHESION G PROTEIN-COUPLED RECEPTOR E1-RELATED"/>
    <property type="match status" value="1"/>
</dbReference>
<dbReference type="InterPro" id="IPR000742">
    <property type="entry name" value="EGF"/>
</dbReference>
<evidence type="ECO:0000256" key="6">
    <source>
        <dbReference type="ARBA" id="ARBA00022729"/>
    </source>
</evidence>
<comment type="caution">
    <text evidence="16">Lacks conserved residue(s) required for the propagation of feature annotation.</text>
</comment>
<keyword evidence="6" id="KW-0732">Signal</keyword>
<feature type="domain" description="EGF-like" evidence="18">
    <location>
        <begin position="179"/>
        <end position="217"/>
    </location>
</feature>
<evidence type="ECO:0000256" key="11">
    <source>
        <dbReference type="ARBA" id="ARBA00023136"/>
    </source>
</evidence>
<sequence>MVLTCDVSLLYPDVCLSHITLSDPWRNVAFDLTSFSGYPKCDHGLAEDWYRFTGIGGDVLPESCVLSNRGGTDTPLWLNDSHPPLGVGVRGINVCSTSQDKCCSGTFMMNVLACPEGYYVYYLGQPSCSQSFVVRHSNCTASSCGPCAQCTDNGGCICSPGFRIPSGHLPTGISYGCTDINECEETPQICGNNANCTNTAGSFICTCQGNLIPWPSVDWQINVTNEFEDLCILNSLNSMIENITSAVLPLEAATTLLNVTLSTLGSLTESNSVNSTEIAKAGNAVLQSTEKLAALVVSSMPTNKITISINTMELCAFVVLPGANLSKTLQLQAKDNFIDIDLMGIAEKNSGEAAVVFVTYSNMERALGPNLFSTEGDTVKTMMSSVVSASLPMTPNAELTAPVNFTLKHTSVFVNNSELTCVYWNRSAWVIDGCSVSESNATHTVCTCSHLSTFALIMQTERPREDNSFIKLLGTVGISVGLVFLALTLLTFICCHWNPKVNNTARLNLCLCLFLAHLLFQLVQTFLSQIRQCQLACAVVSGVLHYLFLASFVWMNLEALQLFLLVRNLRDVKVIKKEGLHWGLLLFVGYGFPCLVVMVSAAVFPEGYGNEECWLKTEKGFRWSFLAPAGYVLACNSILFMGIIGYLSATFADLHSDISQMRDTRIMVLKAMLQFFILGCSWILGFLASDSRILELLFLFFSSQQGTFIFIVHCALNKEVSLWSPHTVKSQQRRLAKGGLLSQFHITPETFLPTALCFRHFRISAT</sequence>
<dbReference type="InterPro" id="IPR046338">
    <property type="entry name" value="GAIN_dom_sf"/>
</dbReference>
<dbReference type="CDD" id="cd00054">
    <property type="entry name" value="EGF_CA"/>
    <property type="match status" value="1"/>
</dbReference>
<dbReference type="AlphaFoldDB" id="A0A0P7X608"/>
<evidence type="ECO:0000256" key="12">
    <source>
        <dbReference type="ARBA" id="ARBA00023157"/>
    </source>
</evidence>
<evidence type="ECO:0000256" key="4">
    <source>
        <dbReference type="ARBA" id="ARBA00022536"/>
    </source>
</evidence>
<reference evidence="21 22" key="1">
    <citation type="submission" date="2015-08" db="EMBL/GenBank/DDBJ databases">
        <title>The genome of the Asian arowana (Scleropages formosus).</title>
        <authorList>
            <person name="Tan M.H."/>
            <person name="Gan H.M."/>
            <person name="Croft L.J."/>
            <person name="Austin C.M."/>
        </authorList>
    </citation>
    <scope>NUCLEOTIDE SEQUENCE [LARGE SCALE GENOMIC DNA]</scope>
    <source>
        <strain evidence="21">Aro1</strain>
    </source>
</reference>
<evidence type="ECO:0000256" key="15">
    <source>
        <dbReference type="ARBA" id="ARBA00023224"/>
    </source>
</evidence>
<feature type="transmembrane region" description="Helical" evidence="17">
    <location>
        <begin position="584"/>
        <end position="605"/>
    </location>
</feature>
<feature type="transmembrane region" description="Helical" evidence="17">
    <location>
        <begin position="472"/>
        <end position="493"/>
    </location>
</feature>
<keyword evidence="14" id="KW-0325">Glycoprotein</keyword>
<organism evidence="21 22">
    <name type="scientific">Scleropages formosus</name>
    <name type="common">Asian bonytongue</name>
    <name type="synonym">Osteoglossum formosum</name>
    <dbReference type="NCBI Taxonomy" id="113540"/>
    <lineage>
        <taxon>Eukaryota</taxon>
        <taxon>Metazoa</taxon>
        <taxon>Chordata</taxon>
        <taxon>Craniata</taxon>
        <taxon>Vertebrata</taxon>
        <taxon>Euteleostomi</taxon>
        <taxon>Actinopterygii</taxon>
        <taxon>Neopterygii</taxon>
        <taxon>Teleostei</taxon>
        <taxon>Osteoglossocephala</taxon>
        <taxon>Osteoglossomorpha</taxon>
        <taxon>Osteoglossiformes</taxon>
        <taxon>Osteoglossidae</taxon>
        <taxon>Scleropages</taxon>
    </lineage>
</organism>
<accession>A0A0P7X608</accession>
<dbReference type="PROSITE" id="PS50261">
    <property type="entry name" value="G_PROTEIN_RECEP_F2_4"/>
    <property type="match status" value="1"/>
</dbReference>
<dbReference type="InterPro" id="IPR049883">
    <property type="entry name" value="NOTCH1_EGF-like"/>
</dbReference>
<dbReference type="SMART" id="SM00179">
    <property type="entry name" value="EGF_CA"/>
    <property type="match status" value="1"/>
</dbReference>
<evidence type="ECO:0000256" key="3">
    <source>
        <dbReference type="ARBA" id="ARBA00022475"/>
    </source>
</evidence>
<dbReference type="InterPro" id="IPR057774">
    <property type="entry name" value="D8C_UMOD/GP2/OIT3-like"/>
</dbReference>
<dbReference type="Pfam" id="PF01825">
    <property type="entry name" value="GPS"/>
    <property type="match status" value="1"/>
</dbReference>
<evidence type="ECO:0000256" key="7">
    <source>
        <dbReference type="ARBA" id="ARBA00022737"/>
    </source>
</evidence>
<keyword evidence="7" id="KW-0677">Repeat</keyword>
<evidence type="ECO:0000313" key="21">
    <source>
        <dbReference type="EMBL" id="KPP69590.1"/>
    </source>
</evidence>
<feature type="transmembrane region" description="Helical" evidence="17">
    <location>
        <begin position="668"/>
        <end position="687"/>
    </location>
</feature>
<dbReference type="InterPro" id="IPR000203">
    <property type="entry name" value="GPS"/>
</dbReference>
<feature type="domain" description="GAIN-B" evidence="19">
    <location>
        <begin position="316"/>
        <end position="464"/>
    </location>
</feature>
<evidence type="ECO:0000256" key="1">
    <source>
        <dbReference type="ARBA" id="ARBA00004651"/>
    </source>
</evidence>
<evidence type="ECO:0000256" key="13">
    <source>
        <dbReference type="ARBA" id="ARBA00023170"/>
    </source>
</evidence>
<dbReference type="PROSITE" id="PS50221">
    <property type="entry name" value="GAIN_B"/>
    <property type="match status" value="1"/>
</dbReference>
<keyword evidence="8" id="KW-0106">Calcium</keyword>
<keyword evidence="15" id="KW-0807">Transducer</keyword>
<dbReference type="FunFam" id="2.10.25.10:FF:000038">
    <property type="entry name" value="Fibrillin 2"/>
    <property type="match status" value="1"/>
</dbReference>
<dbReference type="FunFam" id="1.20.1070.10:FF:000054">
    <property type="entry name" value="Adhesion G protein-coupled receptor E3"/>
    <property type="match status" value="1"/>
</dbReference>
<evidence type="ECO:0000259" key="19">
    <source>
        <dbReference type="PROSITE" id="PS50221"/>
    </source>
</evidence>
<dbReference type="PROSITE" id="PS00010">
    <property type="entry name" value="ASX_HYDROXYL"/>
    <property type="match status" value="1"/>
</dbReference>
<feature type="transmembrane region" description="Helical" evidence="17">
    <location>
        <begin position="505"/>
        <end position="523"/>
    </location>
</feature>
<keyword evidence="12" id="KW-1015">Disulfide bond</keyword>
<comment type="similarity">
    <text evidence="2">Belongs to the G-protein coupled receptor 2 family. Adhesion G-protein coupled receptor (ADGR) subfamily.</text>
</comment>
<dbReference type="InterPro" id="IPR000832">
    <property type="entry name" value="GPCR_2_secretin-like"/>
</dbReference>
<proteinExistence type="inferred from homology"/>
<evidence type="ECO:0000313" key="22">
    <source>
        <dbReference type="Proteomes" id="UP000034805"/>
    </source>
</evidence>
<dbReference type="Proteomes" id="UP000034805">
    <property type="component" value="Unassembled WGS sequence"/>
</dbReference>
<dbReference type="SUPFAM" id="SSF57196">
    <property type="entry name" value="EGF/Laminin"/>
    <property type="match status" value="1"/>
</dbReference>
<feature type="domain" description="G-protein coupled receptors family 2 profile 2" evidence="20">
    <location>
        <begin position="470"/>
        <end position="717"/>
    </location>
</feature>
<dbReference type="GO" id="GO:0007166">
    <property type="term" value="P:cell surface receptor signaling pathway"/>
    <property type="evidence" value="ECO:0007669"/>
    <property type="project" value="InterPro"/>
</dbReference>
<comment type="subcellular location">
    <subcellularLocation>
        <location evidence="1">Cell membrane</location>
        <topology evidence="1">Multi-pass membrane protein</topology>
    </subcellularLocation>
</comment>
<evidence type="ECO:0000256" key="10">
    <source>
        <dbReference type="ARBA" id="ARBA00023040"/>
    </source>
</evidence>
<dbReference type="GO" id="GO:0030855">
    <property type="term" value="P:epithelial cell differentiation"/>
    <property type="evidence" value="ECO:0007669"/>
    <property type="project" value="UniProtKB-ARBA"/>
</dbReference>
<evidence type="ECO:0000256" key="9">
    <source>
        <dbReference type="ARBA" id="ARBA00022989"/>
    </source>
</evidence>
<dbReference type="GO" id="GO:0004930">
    <property type="term" value="F:G protein-coupled receptor activity"/>
    <property type="evidence" value="ECO:0007669"/>
    <property type="project" value="UniProtKB-KW"/>
</dbReference>
<name>A0A0P7X608_SCLFO</name>
<dbReference type="PROSITE" id="PS01187">
    <property type="entry name" value="EGF_CA"/>
    <property type="match status" value="1"/>
</dbReference>
<keyword evidence="11 17" id="KW-0472">Membrane</keyword>
<dbReference type="GO" id="GO:0005509">
    <property type="term" value="F:calcium ion binding"/>
    <property type="evidence" value="ECO:0007669"/>
    <property type="project" value="InterPro"/>
</dbReference>
<dbReference type="InterPro" id="IPR001740">
    <property type="entry name" value="GPCR_2_EMR1-like_rcpt"/>
</dbReference>
<keyword evidence="3" id="KW-1003">Cell membrane</keyword>
<gene>
    <name evidence="21" type="ORF">Z043_111641</name>
</gene>
<comment type="caution">
    <text evidence="21">The sequence shown here is derived from an EMBL/GenBank/DDBJ whole genome shotgun (WGS) entry which is preliminary data.</text>
</comment>
<evidence type="ECO:0000256" key="5">
    <source>
        <dbReference type="ARBA" id="ARBA00022692"/>
    </source>
</evidence>
<evidence type="ECO:0000259" key="18">
    <source>
        <dbReference type="PROSITE" id="PS50026"/>
    </source>
</evidence>
<evidence type="ECO:0000256" key="14">
    <source>
        <dbReference type="ARBA" id="ARBA00023180"/>
    </source>
</evidence>
<keyword evidence="4 16" id="KW-0245">EGF-like domain</keyword>
<dbReference type="SMART" id="SM00303">
    <property type="entry name" value="GPS"/>
    <property type="match status" value="1"/>
</dbReference>
<dbReference type="InterPro" id="IPR017981">
    <property type="entry name" value="GPCR_2-like_7TM"/>
</dbReference>
<dbReference type="GO" id="GO:0005886">
    <property type="term" value="C:plasma membrane"/>
    <property type="evidence" value="ECO:0007669"/>
    <property type="project" value="UniProtKB-SubCell"/>
</dbReference>
<dbReference type="STRING" id="113540.ENSSFOP00015030828"/>
<evidence type="ECO:0000256" key="8">
    <source>
        <dbReference type="ARBA" id="ARBA00022837"/>
    </source>
</evidence>
<dbReference type="InterPro" id="IPR057244">
    <property type="entry name" value="GAIN_B"/>
</dbReference>